<evidence type="ECO:0000313" key="4">
    <source>
        <dbReference type="Proteomes" id="UP000000493"/>
    </source>
</evidence>
<feature type="domain" description="Fibronectin type-III" evidence="2">
    <location>
        <begin position="489"/>
        <end position="580"/>
    </location>
</feature>
<dbReference type="RefSeq" id="WP_013931133.1">
    <property type="nucleotide sequence ID" value="NC_015703.1"/>
</dbReference>
<dbReference type="InterPro" id="IPR036514">
    <property type="entry name" value="SGNH_hydro_sf"/>
</dbReference>
<dbReference type="InterPro" id="IPR005181">
    <property type="entry name" value="SASA"/>
</dbReference>
<dbReference type="Pfam" id="PF03629">
    <property type="entry name" value="SASA"/>
    <property type="match status" value="1"/>
</dbReference>
<dbReference type="Gene3D" id="2.60.40.10">
    <property type="entry name" value="Immunoglobulins"/>
    <property type="match status" value="1"/>
</dbReference>
<sequence length="662" mass="75008">MNKILYLIFTFLVYQPTGFGQRFFSVLFTQLPKDNQLYARDDNDRATIPISGIIELAGWSHFSAIVYRNSVRVDYRRVDIKYPRASVGSFEMSVNIKAELADYSIEVYAYPNKSDSVKIVGRNNIVAGDFYVIQGQSNAAAVINYPNYSNKYCRTIGRIPDNVPTFKAADTLWREQEWVTPAVGYWGRELSKLIAEQHNIPVCIINGAIPGTTIEQHAGRNDDNPSDFNSIYGHLVYRVKISGATRIRAFIFYQGEEDALRQLSGYTVKFDKLYKNWQIDFPMVDKFIVFQINILNVPFYEAGAIRNFQRTAKTIYPKTDNFGTIGLPAPPDNVHYTAEGYILLAERLFKYLGSQFYGVKTNAPFRNPGLQKVFYTNTQKNAIKLVFDEGQSLVWGNDTTFSNFPNQSVTVQLKNQFFLDGNESKPASIKSWTIDNHQLIINLNEASTAAKINYLPSFSKNSYVGPYLKNRLGWGAFSFHEVSIKNSLEIQDLKISSASFDKIVLQWKPVTGAATLLIKRKKAGENSTVMKELKGDATTFEDISLATSTDYTYQIQAFSPESESPIYEASTRTGSVVLSTTPITLSWQIYPTLVQNELTIEFIKPTTGEVRLIDLIGNVHKVHEIRHQSLYRLLLTTYPAGTYFIVFNDLAGSKLSQRIVKY</sequence>
<dbReference type="CDD" id="cd00063">
    <property type="entry name" value="FN3"/>
    <property type="match status" value="1"/>
</dbReference>
<evidence type="ECO:0000313" key="3">
    <source>
        <dbReference type="EMBL" id="AEI51867.1"/>
    </source>
</evidence>
<accession>A0A7U3ZR70</accession>
<reference evidence="3 4" key="2">
    <citation type="journal article" date="2012" name="Stand. Genomic Sci.">
        <title>Complete genome sequence of the aquatic bacterium Runella slithyformis type strain (LSU 4(T)).</title>
        <authorList>
            <person name="Copeland A."/>
            <person name="Zhang X."/>
            <person name="Misra M."/>
            <person name="Lapidus A."/>
            <person name="Nolan M."/>
            <person name="Lucas S."/>
            <person name="Deshpande S."/>
            <person name="Cheng J.F."/>
            <person name="Tapia R."/>
            <person name="Goodwin L.A."/>
            <person name="Pitluck S."/>
            <person name="Liolios K."/>
            <person name="Pagani I."/>
            <person name="Ivanova N."/>
            <person name="Mikhailova N."/>
            <person name="Pati A."/>
            <person name="Chen A."/>
            <person name="Palaniappan K."/>
            <person name="Land M."/>
            <person name="Hauser L."/>
            <person name="Pan C."/>
            <person name="Jeffries C.D."/>
            <person name="Detter J.C."/>
            <person name="Brambilla E.M."/>
            <person name="Rohde M."/>
            <person name="Djao O.D."/>
            <person name="Goker M."/>
            <person name="Sikorski J."/>
            <person name="Tindall B.J."/>
            <person name="Woyke T."/>
            <person name="Bristow J."/>
            <person name="Eisen J.A."/>
            <person name="Markowitz V."/>
            <person name="Hugenholtz P."/>
            <person name="Kyrpides N.C."/>
            <person name="Klenk H.P."/>
            <person name="Mavromatis K."/>
        </authorList>
    </citation>
    <scope>NUCLEOTIDE SEQUENCE [LARGE SCALE GENOMIC DNA]</scope>
    <source>
        <strain evidence="4">ATCC 29530 / DSM 19594 / LMG 11500 / NCIMB 11436 / LSU 4</strain>
    </source>
</reference>
<reference evidence="4" key="1">
    <citation type="submission" date="2011-06" db="EMBL/GenBank/DDBJ databases">
        <title>The complete genome of chromosome of Runella slithyformis DSM 19594.</title>
        <authorList>
            <consortium name="US DOE Joint Genome Institute (JGI-PGF)"/>
            <person name="Lucas S."/>
            <person name="Han J."/>
            <person name="Lapidus A."/>
            <person name="Bruce D."/>
            <person name="Goodwin L."/>
            <person name="Pitluck S."/>
            <person name="Peters L."/>
            <person name="Kyrpides N."/>
            <person name="Mavromatis K."/>
            <person name="Ivanova N."/>
            <person name="Ovchinnikova G."/>
            <person name="Zhang X."/>
            <person name="Misra M."/>
            <person name="Detter J.C."/>
            <person name="Tapia R."/>
            <person name="Han C."/>
            <person name="Land M."/>
            <person name="Hauser L."/>
            <person name="Markowitz V."/>
            <person name="Cheng J.-F."/>
            <person name="Hugenholtz P."/>
            <person name="Woyke T."/>
            <person name="Wu D."/>
            <person name="Tindall B."/>
            <person name="Faehrich R."/>
            <person name="Brambilla E."/>
            <person name="Klenk H.-P."/>
            <person name="Eisen J.A."/>
        </authorList>
    </citation>
    <scope>NUCLEOTIDE SEQUENCE [LARGE SCALE GENOMIC DNA]</scope>
    <source>
        <strain evidence="4">ATCC 29530 / DSM 19594 / LMG 11500 / NCIMB 11436 / LSU 4</strain>
    </source>
</reference>
<evidence type="ECO:0000256" key="1">
    <source>
        <dbReference type="ARBA" id="ARBA00022801"/>
    </source>
</evidence>
<gene>
    <name evidence="3" type="ordered locus">Runsl_5577</name>
</gene>
<dbReference type="Gene3D" id="3.40.50.1110">
    <property type="entry name" value="SGNH hydrolase"/>
    <property type="match status" value="1"/>
</dbReference>
<dbReference type="SUPFAM" id="SSF49265">
    <property type="entry name" value="Fibronectin type III"/>
    <property type="match status" value="1"/>
</dbReference>
<proteinExistence type="predicted"/>
<dbReference type="InterPro" id="IPR003961">
    <property type="entry name" value="FN3_dom"/>
</dbReference>
<dbReference type="KEGG" id="rsi:Runsl_5577"/>
<dbReference type="PROSITE" id="PS50853">
    <property type="entry name" value="FN3"/>
    <property type="match status" value="1"/>
</dbReference>
<dbReference type="AlphaFoldDB" id="A0A7U3ZR70"/>
<keyword evidence="4" id="KW-1185">Reference proteome</keyword>
<dbReference type="SUPFAM" id="SSF52266">
    <property type="entry name" value="SGNH hydrolase"/>
    <property type="match status" value="1"/>
</dbReference>
<name>A0A7U3ZR70_RUNSL</name>
<dbReference type="GO" id="GO:0016788">
    <property type="term" value="F:hydrolase activity, acting on ester bonds"/>
    <property type="evidence" value="ECO:0007669"/>
    <property type="project" value="UniProtKB-ARBA"/>
</dbReference>
<evidence type="ECO:0000259" key="2">
    <source>
        <dbReference type="PROSITE" id="PS50853"/>
    </source>
</evidence>
<dbReference type="InterPro" id="IPR036116">
    <property type="entry name" value="FN3_sf"/>
</dbReference>
<keyword evidence="1" id="KW-0378">Hydrolase</keyword>
<dbReference type="InterPro" id="IPR013783">
    <property type="entry name" value="Ig-like_fold"/>
</dbReference>
<dbReference type="Proteomes" id="UP000000493">
    <property type="component" value="Chromosome"/>
</dbReference>
<organism evidence="3 4">
    <name type="scientific">Runella slithyformis (strain ATCC 29530 / DSM 19594 / LMG 11500 / NCIMB 11436 / LSU 4)</name>
    <dbReference type="NCBI Taxonomy" id="761193"/>
    <lineage>
        <taxon>Bacteria</taxon>
        <taxon>Pseudomonadati</taxon>
        <taxon>Bacteroidota</taxon>
        <taxon>Cytophagia</taxon>
        <taxon>Cytophagales</taxon>
        <taxon>Spirosomataceae</taxon>
        <taxon>Runella</taxon>
    </lineage>
</organism>
<dbReference type="EMBL" id="CP002859">
    <property type="protein sequence ID" value="AEI51867.1"/>
    <property type="molecule type" value="Genomic_DNA"/>
</dbReference>
<protein>
    <recommendedName>
        <fullName evidence="2">Fibronectin type-III domain-containing protein</fullName>
    </recommendedName>
</protein>